<dbReference type="Pfam" id="PF04191">
    <property type="entry name" value="PEMT"/>
    <property type="match status" value="1"/>
</dbReference>
<dbReference type="EMBL" id="JACHLZ010000001">
    <property type="protein sequence ID" value="MBB5830343.1"/>
    <property type="molecule type" value="Genomic_DNA"/>
</dbReference>
<dbReference type="Gene3D" id="1.20.120.1630">
    <property type="match status" value="1"/>
</dbReference>
<gene>
    <name evidence="5" type="ORF">HNR70_000156</name>
</gene>
<sequence length="172" mass="17725">MSASHRPSVGARRTGVAAMRVPRIPPPVLALAGLLAQHLLARGRRVTAASGAVGLAGALDSGALALGGDLIFHRAGTTISPVTPSDATVLVTSGPFAVSRNPIYAGLLGLLVSNAIARRSAAALLPAAAFTVLIDRVQIPAEEEALKVVFGAPYEQYLREVPRWGRIGPLGR</sequence>
<dbReference type="InterPro" id="IPR007318">
    <property type="entry name" value="Phopholipid_MeTrfase"/>
</dbReference>
<reference evidence="5 6" key="1">
    <citation type="submission" date="2020-08" db="EMBL/GenBank/DDBJ databases">
        <title>Sequencing the genomes of 1000 actinobacteria strains.</title>
        <authorList>
            <person name="Klenk H.-P."/>
        </authorList>
    </citation>
    <scope>NUCLEOTIDE SEQUENCE [LARGE SCALE GENOMIC DNA]</scope>
    <source>
        <strain evidence="5 6">DSM 28796</strain>
    </source>
</reference>
<proteinExistence type="predicted"/>
<dbReference type="GO" id="GO:0008168">
    <property type="term" value="F:methyltransferase activity"/>
    <property type="evidence" value="ECO:0007669"/>
    <property type="project" value="UniProtKB-KW"/>
</dbReference>
<dbReference type="GO" id="GO:0032259">
    <property type="term" value="P:methylation"/>
    <property type="evidence" value="ECO:0007669"/>
    <property type="project" value="UniProtKB-KW"/>
</dbReference>
<comment type="subcellular location">
    <subcellularLocation>
        <location evidence="1">Endomembrane system</location>
        <topology evidence="1">Multi-pass membrane protein</topology>
    </subcellularLocation>
</comment>
<keyword evidence="3" id="KW-1133">Transmembrane helix</keyword>
<accession>A0A841A8T0</accession>
<name>A0A841A8T0_9MICO</name>
<evidence type="ECO:0000256" key="4">
    <source>
        <dbReference type="ARBA" id="ARBA00023136"/>
    </source>
</evidence>
<evidence type="ECO:0000313" key="6">
    <source>
        <dbReference type="Proteomes" id="UP000588158"/>
    </source>
</evidence>
<dbReference type="GO" id="GO:0012505">
    <property type="term" value="C:endomembrane system"/>
    <property type="evidence" value="ECO:0007669"/>
    <property type="project" value="UniProtKB-SubCell"/>
</dbReference>
<evidence type="ECO:0000256" key="1">
    <source>
        <dbReference type="ARBA" id="ARBA00004127"/>
    </source>
</evidence>
<evidence type="ECO:0000313" key="5">
    <source>
        <dbReference type="EMBL" id="MBB5830343.1"/>
    </source>
</evidence>
<dbReference type="Proteomes" id="UP000588158">
    <property type="component" value="Unassembled WGS sequence"/>
</dbReference>
<dbReference type="AlphaFoldDB" id="A0A841A8T0"/>
<protein>
    <submittedName>
        <fullName evidence="5">Protein-S-isoprenylcysteine O-methyltransferase Ste14</fullName>
    </submittedName>
</protein>
<organism evidence="5 6">
    <name type="scientific">Brachybacterium aquaticum</name>
    <dbReference type="NCBI Taxonomy" id="1432564"/>
    <lineage>
        <taxon>Bacteria</taxon>
        <taxon>Bacillati</taxon>
        <taxon>Actinomycetota</taxon>
        <taxon>Actinomycetes</taxon>
        <taxon>Micrococcales</taxon>
        <taxon>Dermabacteraceae</taxon>
        <taxon>Brachybacterium</taxon>
    </lineage>
</organism>
<keyword evidence="5" id="KW-0489">Methyltransferase</keyword>
<evidence type="ECO:0000256" key="2">
    <source>
        <dbReference type="ARBA" id="ARBA00022692"/>
    </source>
</evidence>
<keyword evidence="4" id="KW-0472">Membrane</keyword>
<evidence type="ECO:0000256" key="3">
    <source>
        <dbReference type="ARBA" id="ARBA00022989"/>
    </source>
</evidence>
<keyword evidence="2" id="KW-0812">Transmembrane</keyword>
<comment type="caution">
    <text evidence="5">The sequence shown here is derived from an EMBL/GenBank/DDBJ whole genome shotgun (WGS) entry which is preliminary data.</text>
</comment>
<keyword evidence="5" id="KW-0808">Transferase</keyword>
<keyword evidence="6" id="KW-1185">Reference proteome</keyword>